<evidence type="ECO:0000256" key="4">
    <source>
        <dbReference type="ARBA" id="ARBA00022989"/>
    </source>
</evidence>
<evidence type="ECO:0000256" key="1">
    <source>
        <dbReference type="ARBA" id="ARBA00004141"/>
    </source>
</evidence>
<evidence type="ECO:0000256" key="3">
    <source>
        <dbReference type="ARBA" id="ARBA00022692"/>
    </source>
</evidence>
<protein>
    <submittedName>
        <fullName evidence="7">Putative amino-acid permease C15C4.04c</fullName>
    </submittedName>
</protein>
<comment type="caution">
    <text evidence="7">The sequence shown here is derived from an EMBL/GenBank/DDBJ whole genome shotgun (WGS) entry which is preliminary data.</text>
</comment>
<keyword evidence="3 6" id="KW-0812">Transmembrane</keyword>
<keyword evidence="8" id="KW-1185">Reference proteome</keyword>
<feature type="transmembrane region" description="Helical" evidence="6">
    <location>
        <begin position="181"/>
        <end position="199"/>
    </location>
</feature>
<name>A0A8H6RLP9_9PEZI</name>
<dbReference type="Pfam" id="PF13520">
    <property type="entry name" value="AA_permease_2"/>
    <property type="match status" value="1"/>
</dbReference>
<dbReference type="EMBL" id="JABCIY010000101">
    <property type="protein sequence ID" value="KAF7192922.1"/>
    <property type="molecule type" value="Genomic_DNA"/>
</dbReference>
<dbReference type="PANTHER" id="PTHR45649">
    <property type="entry name" value="AMINO-ACID PERMEASE BAT1"/>
    <property type="match status" value="1"/>
</dbReference>
<feature type="transmembrane region" description="Helical" evidence="6">
    <location>
        <begin position="22"/>
        <end position="41"/>
    </location>
</feature>
<feature type="transmembrane region" description="Helical" evidence="6">
    <location>
        <begin position="303"/>
        <end position="322"/>
    </location>
</feature>
<dbReference type="GO" id="GO:0016020">
    <property type="term" value="C:membrane"/>
    <property type="evidence" value="ECO:0007669"/>
    <property type="project" value="UniProtKB-SubCell"/>
</dbReference>
<proteinExistence type="predicted"/>
<feature type="transmembrane region" description="Helical" evidence="6">
    <location>
        <begin position="90"/>
        <end position="115"/>
    </location>
</feature>
<keyword evidence="2" id="KW-0813">Transport</keyword>
<evidence type="ECO:0000256" key="2">
    <source>
        <dbReference type="ARBA" id="ARBA00022448"/>
    </source>
</evidence>
<accession>A0A8H6RLP9</accession>
<evidence type="ECO:0000313" key="7">
    <source>
        <dbReference type="EMBL" id="KAF7192922.1"/>
    </source>
</evidence>
<dbReference type="InterPro" id="IPR002293">
    <property type="entry name" value="AA/rel_permease1"/>
</dbReference>
<feature type="transmembrane region" description="Helical" evidence="6">
    <location>
        <begin position="261"/>
        <end position="283"/>
    </location>
</feature>
<reference evidence="7" key="1">
    <citation type="submission" date="2020-04" db="EMBL/GenBank/DDBJ databases">
        <title>Draft genome resource of the tomato pathogen Pseudocercospora fuligena.</title>
        <authorList>
            <person name="Zaccaron A."/>
        </authorList>
    </citation>
    <scope>NUCLEOTIDE SEQUENCE</scope>
    <source>
        <strain evidence="7">PF001</strain>
    </source>
</reference>
<evidence type="ECO:0000313" key="8">
    <source>
        <dbReference type="Proteomes" id="UP000660729"/>
    </source>
</evidence>
<keyword evidence="4 6" id="KW-1133">Transmembrane helix</keyword>
<feature type="transmembrane region" description="Helical" evidence="6">
    <location>
        <begin position="48"/>
        <end position="70"/>
    </location>
</feature>
<dbReference type="Proteomes" id="UP000660729">
    <property type="component" value="Unassembled WGS sequence"/>
</dbReference>
<keyword evidence="5 6" id="KW-0472">Membrane</keyword>
<feature type="transmembrane region" description="Helical" evidence="6">
    <location>
        <begin position="334"/>
        <end position="353"/>
    </location>
</feature>
<dbReference type="Gene3D" id="1.20.1740.10">
    <property type="entry name" value="Amino acid/polyamine transporter I"/>
    <property type="match status" value="1"/>
</dbReference>
<feature type="transmembrane region" description="Helical" evidence="6">
    <location>
        <begin position="233"/>
        <end position="255"/>
    </location>
</feature>
<gene>
    <name evidence="7" type="ORF">HII31_05733</name>
</gene>
<comment type="subcellular location">
    <subcellularLocation>
        <location evidence="1">Membrane</location>
        <topology evidence="1">Multi-pass membrane protein</topology>
    </subcellularLocation>
</comment>
<evidence type="ECO:0000256" key="6">
    <source>
        <dbReference type="SAM" id="Phobius"/>
    </source>
</evidence>
<dbReference type="GO" id="GO:0022857">
    <property type="term" value="F:transmembrane transporter activity"/>
    <property type="evidence" value="ECO:0007669"/>
    <property type="project" value="InterPro"/>
</dbReference>
<organism evidence="7 8">
    <name type="scientific">Pseudocercospora fuligena</name>
    <dbReference type="NCBI Taxonomy" id="685502"/>
    <lineage>
        <taxon>Eukaryota</taxon>
        <taxon>Fungi</taxon>
        <taxon>Dikarya</taxon>
        <taxon>Ascomycota</taxon>
        <taxon>Pezizomycotina</taxon>
        <taxon>Dothideomycetes</taxon>
        <taxon>Dothideomycetidae</taxon>
        <taxon>Mycosphaerellales</taxon>
        <taxon>Mycosphaerellaceae</taxon>
        <taxon>Pseudocercospora</taxon>
    </lineage>
</organism>
<sequence length="369" mass="39827">MVGTVIQGLIALDNPDYVYHRWHGTLLTIAIVVLSVLYNVVLCKRLPVLAQFLFVAHVLGLFATVIPLWITAPKGKASSVLLKVEDNGGWGNTGLSAMIGLLPIVGVLNGYDCIAHMSEEINDASKVLPIAMAFSVSLNIMLCLIMGTTLIFCLGDLDSAMNSTTGQPFIQIYYNATQSRAGTSAMVAIAIMLITSSGVNELATSSRQLWAFARDGGLPCSRWLSHVSPGLNIPLRAICVSFTVSCLLALINIGSSVALNAINSLGGVAVLFSYMVTISCLVWRRTCGAALPPRRWTLGKYGLAVNVAALIFLAPIIFFYFWPLAQPVTPSNLNWSSLIFSGLLLIAALYYFVKARHEYVGPVVQVKRE</sequence>
<dbReference type="PIRSF" id="PIRSF006060">
    <property type="entry name" value="AA_transporter"/>
    <property type="match status" value="1"/>
</dbReference>
<dbReference type="PANTHER" id="PTHR45649:SF41">
    <property type="entry name" value="TRANSPORTER, PUTATIVE (EUROFUNG)-RELATED"/>
    <property type="match status" value="1"/>
</dbReference>
<feature type="transmembrane region" description="Helical" evidence="6">
    <location>
        <begin position="127"/>
        <end position="152"/>
    </location>
</feature>
<dbReference type="OrthoDB" id="3257095at2759"/>
<dbReference type="AlphaFoldDB" id="A0A8H6RLP9"/>
<evidence type="ECO:0000256" key="5">
    <source>
        <dbReference type="ARBA" id="ARBA00023136"/>
    </source>
</evidence>